<keyword evidence="5 6" id="KW-0413">Isomerase</keyword>
<dbReference type="EC" id="5.1.1.7" evidence="6 7"/>
<feature type="active site" description="Proton acceptor" evidence="6">
    <location>
        <position position="215"/>
    </location>
</feature>
<dbReference type="SUPFAM" id="SSF54506">
    <property type="entry name" value="Diaminopimelate epimerase-like"/>
    <property type="match status" value="1"/>
</dbReference>
<proteinExistence type="inferred from homology"/>
<feature type="binding site" evidence="6">
    <location>
        <begin position="216"/>
        <end position="217"/>
    </location>
    <ligand>
        <name>substrate</name>
    </ligand>
</feature>
<accession>A0A6N0HR38</accession>
<comment type="catalytic activity">
    <reaction evidence="6">
        <text>(2S,6S)-2,6-diaminopimelate = meso-2,6-diaminopimelate</text>
        <dbReference type="Rhea" id="RHEA:15393"/>
        <dbReference type="ChEBI" id="CHEBI:57609"/>
        <dbReference type="ChEBI" id="CHEBI:57791"/>
        <dbReference type="EC" id="5.1.1.7"/>
    </reaction>
</comment>
<reference evidence="8 9" key="1">
    <citation type="submission" date="2020-05" db="EMBL/GenBank/DDBJ databases">
        <title>Horizontal transmission and recombination maintain forever young bacterial symbiont genomes.</title>
        <authorList>
            <person name="Russell S.L."/>
            <person name="Pepper-Tunick E."/>
            <person name="Svedberg J."/>
            <person name="Byrne A."/>
            <person name="Ruelas Castillo J."/>
            <person name="Vollmers C."/>
            <person name="Beinart R.A."/>
            <person name="Corbett-Detig R."/>
        </authorList>
    </citation>
    <scope>NUCLEOTIDE SEQUENCE [LARGE SCALE GENOMIC DNA]</scope>
    <source>
        <strain evidence="8">JDF_Ridge</strain>
    </source>
</reference>
<feature type="site" description="Could be important to modulate the pK values of the two catalytic cysteine residues" evidence="6">
    <location>
        <position position="206"/>
    </location>
</feature>
<dbReference type="PANTHER" id="PTHR31689">
    <property type="entry name" value="DIAMINOPIMELATE EPIMERASE, CHLOROPLASTIC"/>
    <property type="match status" value="1"/>
</dbReference>
<dbReference type="NCBIfam" id="TIGR00652">
    <property type="entry name" value="DapF"/>
    <property type="match status" value="1"/>
</dbReference>
<dbReference type="GO" id="GO:0008837">
    <property type="term" value="F:diaminopimelate epimerase activity"/>
    <property type="evidence" value="ECO:0007669"/>
    <property type="project" value="UniProtKB-UniRule"/>
</dbReference>
<dbReference type="GO" id="GO:0005829">
    <property type="term" value="C:cytosol"/>
    <property type="evidence" value="ECO:0007669"/>
    <property type="project" value="TreeGrafter"/>
</dbReference>
<comment type="pathway">
    <text evidence="6">Amino-acid biosynthesis; L-lysine biosynthesis via DAP pathway; DL-2,6-diaminopimelate from LL-2,6-diaminopimelate: step 1/1.</text>
</comment>
<keyword evidence="2 6" id="KW-0963">Cytoplasm</keyword>
<protein>
    <recommendedName>
        <fullName evidence="6 7">Diaminopimelate epimerase</fullName>
        <shortName evidence="6">DAP epimerase</shortName>
        <ecNumber evidence="6 7">5.1.1.7</ecNumber>
    </recommendedName>
    <alternativeName>
        <fullName evidence="6">PLP-independent amino acid racemase</fullName>
    </alternativeName>
</protein>
<dbReference type="AlphaFoldDB" id="A0A6N0HR38"/>
<feature type="binding site" evidence="6">
    <location>
        <position position="155"/>
    </location>
    <ligand>
        <name>substrate</name>
    </ligand>
</feature>
<dbReference type="GO" id="GO:0009089">
    <property type="term" value="P:lysine biosynthetic process via diaminopimelate"/>
    <property type="evidence" value="ECO:0007669"/>
    <property type="project" value="UniProtKB-UniRule"/>
</dbReference>
<evidence type="ECO:0000256" key="7">
    <source>
        <dbReference type="NCBIfam" id="TIGR00652"/>
    </source>
</evidence>
<dbReference type="RefSeq" id="WP_174606222.1">
    <property type="nucleotide sequence ID" value="NZ_CP054490.1"/>
</dbReference>
<feature type="site" description="Important for dimerization" evidence="6">
    <location>
        <position position="265"/>
    </location>
</feature>
<feature type="active site" description="Proton donor" evidence="6">
    <location>
        <position position="75"/>
    </location>
</feature>
<feature type="binding site" evidence="6">
    <location>
        <position position="13"/>
    </location>
    <ligand>
        <name>substrate</name>
    </ligand>
</feature>
<gene>
    <name evidence="6 8" type="primary">dapF</name>
    <name evidence="8" type="ORF">HUE58_02560</name>
</gene>
<keyword evidence="9" id="KW-1185">Reference proteome</keyword>
<keyword evidence="4 6" id="KW-0457">Lysine biosynthesis</keyword>
<dbReference type="EMBL" id="CP054490">
    <property type="protein sequence ID" value="QKQ24786.1"/>
    <property type="molecule type" value="Genomic_DNA"/>
</dbReference>
<feature type="binding site" evidence="6">
    <location>
        <begin position="76"/>
        <end position="77"/>
    </location>
    <ligand>
        <name>substrate</name>
    </ligand>
</feature>
<feature type="binding site" evidence="6">
    <location>
        <position position="46"/>
    </location>
    <ligand>
        <name>substrate</name>
    </ligand>
</feature>
<feature type="binding site" evidence="6">
    <location>
        <position position="66"/>
    </location>
    <ligand>
        <name>substrate</name>
    </ligand>
</feature>
<sequence length="271" mass="29475">MLINFTKMHGLGNDFMVVDNLAADVTFNAEQIVNLANRHFGIGFDQLLVVETSSTKNVDFRYVIYNADGLEVEQCGNGTRCFARFVSEKGLSSNNPIIVETCSGIISLYLNNDNTVRVDMGKPSLNPIDIPLLVPQQSAYYQIEGFDLGVVSIGNPHCVILVKDVNTVDVSSIARKIQQSKLLPNQANIGFMQILNTHEINLRVYERGSGETLACGSGACAAVVYGVEQTLLKENVVAHLSGGDALIEYTQGGHVFLSGPAQFVFEGRVEI</sequence>
<comment type="subunit">
    <text evidence="6">Homodimer.</text>
</comment>
<evidence type="ECO:0000256" key="5">
    <source>
        <dbReference type="ARBA" id="ARBA00023235"/>
    </source>
</evidence>
<keyword evidence="3 6" id="KW-0028">Amino-acid biosynthesis</keyword>
<evidence type="ECO:0000256" key="4">
    <source>
        <dbReference type="ARBA" id="ARBA00023154"/>
    </source>
</evidence>
<evidence type="ECO:0000256" key="6">
    <source>
        <dbReference type="HAMAP-Rule" id="MF_00197"/>
    </source>
</evidence>
<evidence type="ECO:0000313" key="9">
    <source>
        <dbReference type="Proteomes" id="UP000509429"/>
    </source>
</evidence>
<dbReference type="Gene3D" id="3.10.310.10">
    <property type="entry name" value="Diaminopimelate Epimerase, Chain A, domain 1"/>
    <property type="match status" value="2"/>
</dbReference>
<dbReference type="PANTHER" id="PTHR31689:SF0">
    <property type="entry name" value="DIAMINOPIMELATE EPIMERASE"/>
    <property type="match status" value="1"/>
</dbReference>
<dbReference type="InterPro" id="IPR001653">
    <property type="entry name" value="DAP_epimerase_DapF"/>
</dbReference>
<dbReference type="HAMAP" id="MF_00197">
    <property type="entry name" value="DAP_epimerase"/>
    <property type="match status" value="1"/>
</dbReference>
<comment type="function">
    <text evidence="6">Catalyzes the stereoinversion of LL-2,6-diaminopimelate (L,L-DAP) to meso-diaminopimelate (meso-DAP), a precursor of L-lysine and an essential component of the bacterial peptidoglycan.</text>
</comment>
<evidence type="ECO:0000256" key="1">
    <source>
        <dbReference type="ARBA" id="ARBA00010219"/>
    </source>
</evidence>
<name>A0A6N0HR38_9GAMM</name>
<comment type="similarity">
    <text evidence="1 6">Belongs to the diaminopimelate epimerase family.</text>
</comment>
<evidence type="ECO:0000313" key="8">
    <source>
        <dbReference type="EMBL" id="QKQ24786.1"/>
    </source>
</evidence>
<feature type="binding site" evidence="6">
    <location>
        <position position="188"/>
    </location>
    <ligand>
        <name>substrate</name>
    </ligand>
</feature>
<organism evidence="8 9">
    <name type="scientific">Candidatus Ruthia endofausta</name>
    <dbReference type="NCBI Taxonomy" id="2738852"/>
    <lineage>
        <taxon>Bacteria</taxon>
        <taxon>Pseudomonadati</taxon>
        <taxon>Pseudomonadota</taxon>
        <taxon>Gammaproteobacteria</taxon>
        <taxon>Candidatus Pseudothioglobaceae</taxon>
        <taxon>Candidatus Ruthturnera</taxon>
    </lineage>
</organism>
<dbReference type="KEGG" id="reo:HUE58_02560"/>
<dbReference type="UniPathway" id="UPA00034">
    <property type="reaction ID" value="UER00025"/>
</dbReference>
<feature type="binding site" evidence="6">
    <location>
        <begin position="206"/>
        <end position="207"/>
    </location>
    <ligand>
        <name>substrate</name>
    </ligand>
</feature>
<dbReference type="FunFam" id="3.10.310.10:FF:000001">
    <property type="entry name" value="Diaminopimelate epimerase"/>
    <property type="match status" value="1"/>
</dbReference>
<evidence type="ECO:0000256" key="2">
    <source>
        <dbReference type="ARBA" id="ARBA00022490"/>
    </source>
</evidence>
<comment type="subcellular location">
    <subcellularLocation>
        <location evidence="6">Cytoplasm</location>
    </subcellularLocation>
</comment>
<evidence type="ECO:0000256" key="3">
    <source>
        <dbReference type="ARBA" id="ARBA00022605"/>
    </source>
</evidence>
<feature type="site" description="Could be important to modulate the pK values of the two catalytic cysteine residues" evidence="6">
    <location>
        <position position="157"/>
    </location>
</feature>
<dbReference type="Pfam" id="PF01678">
    <property type="entry name" value="DAP_epimerase"/>
    <property type="match status" value="2"/>
</dbReference>
<dbReference type="Proteomes" id="UP000509429">
    <property type="component" value="Chromosome"/>
</dbReference>